<dbReference type="InterPro" id="IPR029055">
    <property type="entry name" value="Ntn_hydrolases_N"/>
</dbReference>
<dbReference type="PANTHER" id="PTHR11599">
    <property type="entry name" value="PROTEASOME SUBUNIT ALPHA/BETA"/>
    <property type="match status" value="1"/>
</dbReference>
<proteinExistence type="predicted"/>
<evidence type="ECO:0000313" key="3">
    <source>
        <dbReference type="Proteomes" id="UP000192356"/>
    </source>
</evidence>
<keyword evidence="1" id="KW-0647">Proteasome</keyword>
<sequence>MSKVNEEIYHIFDANGEIKQIECALSAVNNSNPIVTVSSDEHVVCVSRKYNKEPLQEDVISTVKKVSDNLYLQMTGRLDDMNFIFRRIVKLASDKEYELGCKLTPDIFARVVGDKMQKYIQRSSYRIPAFASTIFGMQDGKTVVYFTDLSAVEYQCFANASGKDYLKMNNYLENNYSENKSKEELINLALGALLMSIGRTAEFTEIDAFVFSKEGLIKLEDQEINRHLQIVAEEF</sequence>
<name>A0A1X0QBP7_9MICR</name>
<dbReference type="Pfam" id="PF00227">
    <property type="entry name" value="Proteasome"/>
    <property type="match status" value="1"/>
</dbReference>
<dbReference type="InterPro" id="IPR050115">
    <property type="entry name" value="Proteasome_alpha"/>
</dbReference>
<evidence type="ECO:0000256" key="1">
    <source>
        <dbReference type="ARBA" id="ARBA00022942"/>
    </source>
</evidence>
<evidence type="ECO:0000313" key="2">
    <source>
        <dbReference type="EMBL" id="ORD97152.1"/>
    </source>
</evidence>
<dbReference type="InterPro" id="IPR001353">
    <property type="entry name" value="Proteasome_sua/b"/>
</dbReference>
<dbReference type="VEuPathDB" id="MicrosporidiaDB:HERIO_969"/>
<protein>
    <submittedName>
        <fullName evidence="2">PSA</fullName>
    </submittedName>
</protein>
<dbReference type="VEuPathDB" id="MicrosporidiaDB:A0H76_151"/>
<dbReference type="SUPFAM" id="SSF56235">
    <property type="entry name" value="N-terminal nucleophile aminohydrolases (Ntn hydrolases)"/>
    <property type="match status" value="1"/>
</dbReference>
<dbReference type="Proteomes" id="UP000192356">
    <property type="component" value="Unassembled WGS sequence"/>
</dbReference>
<organism evidence="2 3">
    <name type="scientific">Hepatospora eriocheir</name>
    <dbReference type="NCBI Taxonomy" id="1081669"/>
    <lineage>
        <taxon>Eukaryota</taxon>
        <taxon>Fungi</taxon>
        <taxon>Fungi incertae sedis</taxon>
        <taxon>Microsporidia</taxon>
        <taxon>Hepatosporidae</taxon>
        <taxon>Hepatospora</taxon>
    </lineage>
</organism>
<dbReference type="AlphaFoldDB" id="A0A1X0QBP7"/>
<dbReference type="OrthoDB" id="431557at2759"/>
<keyword evidence="3" id="KW-1185">Reference proteome</keyword>
<dbReference type="GO" id="GO:0051603">
    <property type="term" value="P:proteolysis involved in protein catabolic process"/>
    <property type="evidence" value="ECO:0007669"/>
    <property type="project" value="InterPro"/>
</dbReference>
<accession>A0A1X0QBP7</accession>
<dbReference type="EMBL" id="LVKB01000038">
    <property type="protein sequence ID" value="ORD97152.1"/>
    <property type="molecule type" value="Genomic_DNA"/>
</dbReference>
<dbReference type="GO" id="GO:0005839">
    <property type="term" value="C:proteasome core complex"/>
    <property type="evidence" value="ECO:0007669"/>
    <property type="project" value="InterPro"/>
</dbReference>
<comment type="caution">
    <text evidence="2">The sequence shown here is derived from an EMBL/GenBank/DDBJ whole genome shotgun (WGS) entry which is preliminary data.</text>
</comment>
<gene>
    <name evidence="2" type="primary">PSA</name>
    <name evidence="2" type="ORF">HERIO_969</name>
</gene>
<reference evidence="2 3" key="1">
    <citation type="journal article" date="2017" name="Environ. Microbiol.">
        <title>Decay of the glycolytic pathway and adaptation to intranuclear parasitism within Enterocytozoonidae microsporidia.</title>
        <authorList>
            <person name="Wiredu Boakye D."/>
            <person name="Jaroenlak P."/>
            <person name="Prachumwat A."/>
            <person name="Williams T.A."/>
            <person name="Bateman K.S."/>
            <person name="Itsathitphaisarn O."/>
            <person name="Sritunyalucksana K."/>
            <person name="Paszkiewicz K.H."/>
            <person name="Moore K.A."/>
            <person name="Stentiford G.D."/>
            <person name="Williams B.A."/>
        </authorList>
    </citation>
    <scope>NUCLEOTIDE SEQUENCE [LARGE SCALE GENOMIC DNA]</scope>
    <source>
        <strain evidence="2 3">GB1</strain>
    </source>
</reference>
<dbReference type="Gene3D" id="3.60.20.10">
    <property type="entry name" value="Glutamine Phosphoribosylpyrophosphate, subunit 1, domain 1"/>
    <property type="match status" value="1"/>
</dbReference>